<evidence type="ECO:0000313" key="9">
    <source>
        <dbReference type="Proteomes" id="UP000076586"/>
    </source>
</evidence>
<dbReference type="NCBIfam" id="TIGR00608">
    <property type="entry name" value="radc"/>
    <property type="match status" value="1"/>
</dbReference>
<keyword evidence="9" id="KW-1185">Reference proteome</keyword>
<keyword evidence="2" id="KW-0479">Metal-binding</keyword>
<reference evidence="9" key="2">
    <citation type="journal article" date="2017" name="Genome Announc.">
        <title>Draft genome sequence of Paludibacter jiangxiensis NM7(T), a propionate-producing fermentative bacterium.</title>
        <authorList>
            <person name="Qiu Y.-L."/>
            <person name="Tourlousse D.M."/>
            <person name="Matsuura N."/>
            <person name="Ohashi A."/>
            <person name="Sekiguchi Y."/>
        </authorList>
    </citation>
    <scope>NUCLEOTIDE SEQUENCE [LARGE SCALE GENOMIC DNA]</scope>
    <source>
        <strain evidence="9">NM7</strain>
    </source>
</reference>
<dbReference type="PANTHER" id="PTHR30471:SF3">
    <property type="entry name" value="UPF0758 PROTEIN YEES-RELATED"/>
    <property type="match status" value="1"/>
</dbReference>
<evidence type="ECO:0000256" key="3">
    <source>
        <dbReference type="ARBA" id="ARBA00022801"/>
    </source>
</evidence>
<gene>
    <name evidence="8" type="ORF">PJIAN_3591</name>
</gene>
<dbReference type="PROSITE" id="PS01302">
    <property type="entry name" value="UPF0758"/>
    <property type="match status" value="1"/>
</dbReference>
<dbReference type="InterPro" id="IPR025657">
    <property type="entry name" value="RadC_JAB"/>
</dbReference>
<dbReference type="NCBIfam" id="NF000642">
    <property type="entry name" value="PRK00024.1"/>
    <property type="match status" value="1"/>
</dbReference>
<dbReference type="Pfam" id="PF04002">
    <property type="entry name" value="RadC"/>
    <property type="match status" value="1"/>
</dbReference>
<dbReference type="InterPro" id="IPR046778">
    <property type="entry name" value="UPF0758_N"/>
</dbReference>
<proteinExistence type="inferred from homology"/>
<dbReference type="InterPro" id="IPR037518">
    <property type="entry name" value="MPN"/>
</dbReference>
<sequence length="230" mass="25435">MNKHLNIKEWKEEDRPREKFLLKGAQSLSDVELLAIIIGSGNACESAVELSQRILHSVEYNLDELGKQSIQSLIKNFKGIGNAKAITIAAAMELGRRRKVAQPAEKKKVLASEDVFEVLHSKMADLPHEEFWMLLLNRANKIIGQVKLTQGGTGQTVVEIPLVLKTAIDKLAAGIIVGHNHPSGNIEPSQQDIKITQKLSEACKIVDISLLDHLIIGHKTYYSFADNGML</sequence>
<dbReference type="PANTHER" id="PTHR30471">
    <property type="entry name" value="DNA REPAIR PROTEIN RADC"/>
    <property type="match status" value="1"/>
</dbReference>
<organism evidence="8 9">
    <name type="scientific">Paludibacter jiangxiensis</name>
    <dbReference type="NCBI Taxonomy" id="681398"/>
    <lineage>
        <taxon>Bacteria</taxon>
        <taxon>Pseudomonadati</taxon>
        <taxon>Bacteroidota</taxon>
        <taxon>Bacteroidia</taxon>
        <taxon>Bacteroidales</taxon>
        <taxon>Paludibacteraceae</taxon>
        <taxon>Paludibacter</taxon>
    </lineage>
</organism>
<dbReference type="GO" id="GO:0008237">
    <property type="term" value="F:metallopeptidase activity"/>
    <property type="evidence" value="ECO:0007669"/>
    <property type="project" value="UniProtKB-KW"/>
</dbReference>
<dbReference type="Proteomes" id="UP000076586">
    <property type="component" value="Unassembled WGS sequence"/>
</dbReference>
<evidence type="ECO:0000256" key="4">
    <source>
        <dbReference type="ARBA" id="ARBA00022833"/>
    </source>
</evidence>
<evidence type="ECO:0000256" key="1">
    <source>
        <dbReference type="ARBA" id="ARBA00022670"/>
    </source>
</evidence>
<keyword evidence="4" id="KW-0862">Zinc</keyword>
<reference evidence="9" key="1">
    <citation type="submission" date="2016-04" db="EMBL/GenBank/DDBJ databases">
        <title>Draft genome sequence of Paludibacter jiangxiensis strain NM7.</title>
        <authorList>
            <person name="Qiu Y."/>
            <person name="Matsuura N."/>
            <person name="Ohashi A."/>
            <person name="Tourlousse M.D."/>
            <person name="Sekiguchi Y."/>
        </authorList>
    </citation>
    <scope>NUCLEOTIDE SEQUENCE [LARGE SCALE GENOMIC DNA]</scope>
    <source>
        <strain evidence="9">NM7</strain>
    </source>
</reference>
<dbReference type="STRING" id="681398.PJIAN_3591"/>
<dbReference type="InterPro" id="IPR020891">
    <property type="entry name" value="UPF0758_CS"/>
</dbReference>
<accession>A0A161L894</accession>
<dbReference type="EMBL" id="BDCR01000003">
    <property type="protein sequence ID" value="GAT63274.1"/>
    <property type="molecule type" value="Genomic_DNA"/>
</dbReference>
<dbReference type="Pfam" id="PF20582">
    <property type="entry name" value="UPF0758_N"/>
    <property type="match status" value="1"/>
</dbReference>
<evidence type="ECO:0000256" key="2">
    <source>
        <dbReference type="ARBA" id="ARBA00022723"/>
    </source>
</evidence>
<dbReference type="GO" id="GO:0046872">
    <property type="term" value="F:metal ion binding"/>
    <property type="evidence" value="ECO:0007669"/>
    <property type="project" value="UniProtKB-KW"/>
</dbReference>
<dbReference type="PROSITE" id="PS50249">
    <property type="entry name" value="MPN"/>
    <property type="match status" value="1"/>
</dbReference>
<evidence type="ECO:0000259" key="7">
    <source>
        <dbReference type="PROSITE" id="PS50249"/>
    </source>
</evidence>
<evidence type="ECO:0000313" key="8">
    <source>
        <dbReference type="EMBL" id="GAT63274.1"/>
    </source>
</evidence>
<dbReference type="CDD" id="cd08071">
    <property type="entry name" value="MPN_DUF2466"/>
    <property type="match status" value="1"/>
</dbReference>
<keyword evidence="1" id="KW-0645">Protease</keyword>
<dbReference type="InterPro" id="IPR001405">
    <property type="entry name" value="UPF0758"/>
</dbReference>
<evidence type="ECO:0000256" key="5">
    <source>
        <dbReference type="ARBA" id="ARBA00023049"/>
    </source>
</evidence>
<comment type="caution">
    <text evidence="8">The sequence shown here is derived from an EMBL/GenBank/DDBJ whole genome shotgun (WGS) entry which is preliminary data.</text>
</comment>
<comment type="similarity">
    <text evidence="6">Belongs to the UPF0758 family.</text>
</comment>
<dbReference type="RefSeq" id="WP_068704282.1">
    <property type="nucleotide sequence ID" value="NZ_BDCR01000003.1"/>
</dbReference>
<name>A0A161L894_9BACT</name>
<dbReference type="GO" id="GO:0006508">
    <property type="term" value="P:proteolysis"/>
    <property type="evidence" value="ECO:0007669"/>
    <property type="project" value="UniProtKB-KW"/>
</dbReference>
<protein>
    <submittedName>
        <fullName evidence="8">DNA repair protein RadC</fullName>
    </submittedName>
</protein>
<dbReference type="Gene3D" id="3.40.140.10">
    <property type="entry name" value="Cytidine Deaminase, domain 2"/>
    <property type="match status" value="1"/>
</dbReference>
<keyword evidence="3" id="KW-0378">Hydrolase</keyword>
<keyword evidence="5" id="KW-0482">Metalloprotease</keyword>
<feature type="domain" description="MPN" evidence="7">
    <location>
        <begin position="108"/>
        <end position="230"/>
    </location>
</feature>
<evidence type="ECO:0000256" key="6">
    <source>
        <dbReference type="RuleBase" id="RU003797"/>
    </source>
</evidence>
<dbReference type="OrthoDB" id="9804482at2"/>
<dbReference type="AlphaFoldDB" id="A0A161L894"/>